<dbReference type="Proteomes" id="UP001492380">
    <property type="component" value="Unassembled WGS sequence"/>
</dbReference>
<protein>
    <submittedName>
        <fullName evidence="2">Uncharacterized protein</fullName>
    </submittedName>
</protein>
<organism evidence="2 3">
    <name type="scientific">Phyllosticta capitalensis</name>
    <dbReference type="NCBI Taxonomy" id="121624"/>
    <lineage>
        <taxon>Eukaryota</taxon>
        <taxon>Fungi</taxon>
        <taxon>Dikarya</taxon>
        <taxon>Ascomycota</taxon>
        <taxon>Pezizomycotina</taxon>
        <taxon>Dothideomycetes</taxon>
        <taxon>Dothideomycetes incertae sedis</taxon>
        <taxon>Botryosphaeriales</taxon>
        <taxon>Phyllostictaceae</taxon>
        <taxon>Phyllosticta</taxon>
    </lineage>
</organism>
<name>A0ABR1YE98_9PEZI</name>
<evidence type="ECO:0000256" key="1">
    <source>
        <dbReference type="SAM" id="SignalP"/>
    </source>
</evidence>
<keyword evidence="1" id="KW-0732">Signal</keyword>
<sequence length="200" mass="21196">MARAISICIVLIFCFLGTLARAAPEKKNLVDSFADSAFILTGQCFDAESCKKDCQKGPGPPDPECVKKCETPPCEPNDKKCLDGVCDQRCHNEAEYNQPGIVSEYNQPEIPTYAKQLSGECNRGGTGRCGCFGSANKVPNKARTVQACQAIVDCNVGRPLEGCDSKAQLPRDKDNLCYCPKTCAENNQGGSGSGSGNGGG</sequence>
<keyword evidence="3" id="KW-1185">Reference proteome</keyword>
<evidence type="ECO:0000313" key="2">
    <source>
        <dbReference type="EMBL" id="KAK8227288.1"/>
    </source>
</evidence>
<evidence type="ECO:0000313" key="3">
    <source>
        <dbReference type="Proteomes" id="UP001492380"/>
    </source>
</evidence>
<feature type="chain" id="PRO_5047325023" evidence="1">
    <location>
        <begin position="23"/>
        <end position="200"/>
    </location>
</feature>
<reference evidence="2 3" key="1">
    <citation type="submission" date="2024-04" db="EMBL/GenBank/DDBJ databases">
        <title>Phyllosticta paracitricarpa is synonymous to the EU quarantine fungus P. citricarpa based on phylogenomic analyses.</title>
        <authorList>
            <consortium name="Lawrence Berkeley National Laboratory"/>
            <person name="Van Ingen-Buijs V.A."/>
            <person name="Van Westerhoven A.C."/>
            <person name="Haridas S."/>
            <person name="Skiadas P."/>
            <person name="Martin F."/>
            <person name="Groenewald J.Z."/>
            <person name="Crous P.W."/>
            <person name="Seidl M.F."/>
        </authorList>
    </citation>
    <scope>NUCLEOTIDE SEQUENCE [LARGE SCALE GENOMIC DNA]</scope>
    <source>
        <strain evidence="2 3">CBS 123374</strain>
    </source>
</reference>
<gene>
    <name evidence="2" type="ORF">HDK90DRAFT_469088</name>
</gene>
<feature type="signal peptide" evidence="1">
    <location>
        <begin position="1"/>
        <end position="22"/>
    </location>
</feature>
<dbReference type="EMBL" id="JBBWRZ010000010">
    <property type="protein sequence ID" value="KAK8227288.1"/>
    <property type="molecule type" value="Genomic_DNA"/>
</dbReference>
<proteinExistence type="predicted"/>
<accession>A0ABR1YE98</accession>
<comment type="caution">
    <text evidence="2">The sequence shown here is derived from an EMBL/GenBank/DDBJ whole genome shotgun (WGS) entry which is preliminary data.</text>
</comment>